<feature type="domain" description="Helix-hairpin-helix DNA-binding motif class 1" evidence="22">
    <location>
        <begin position="137"/>
        <end position="156"/>
    </location>
</feature>
<keyword evidence="13" id="KW-0239">DNA-directed DNA polymerase</keyword>
<dbReference type="Gene3D" id="3.20.20.140">
    <property type="entry name" value="Metal-dependent hydrolases"/>
    <property type="match status" value="1"/>
</dbReference>
<evidence type="ECO:0000256" key="6">
    <source>
        <dbReference type="ARBA" id="ARBA00022481"/>
    </source>
</evidence>
<evidence type="ECO:0000256" key="4">
    <source>
        <dbReference type="ARBA" id="ARBA00012720"/>
    </source>
</evidence>
<evidence type="ECO:0000256" key="20">
    <source>
        <dbReference type="ARBA" id="ARBA00045548"/>
    </source>
</evidence>
<dbReference type="InterPro" id="IPR043519">
    <property type="entry name" value="NT_sf"/>
</dbReference>
<evidence type="ECO:0000256" key="11">
    <source>
        <dbReference type="ARBA" id="ARBA00022763"/>
    </source>
</evidence>
<comment type="function">
    <text evidence="20">Repair polymerase that plays a key role in base-excision repair. During this process, the damaged base is excised by specific DNA glycosylases, the DNA backbone is nicked at the abasic site by an apurinic/apyrimidic (AP) endonuclease, and POLB removes 5'-deoxyribose-phosphate from the preincised AP site acting as a 5'-deoxyribose-phosphate lyase (5'-dRP lyase); through its DNA polymerase activity, it adds one nucleotide to the 3' end of the arising single-nucleotide gap. Conducts 'gap-filling' DNA synthesis in a stepwise distributive fashion rather than in a processive fashion as for other DNA polymerases. It is also able to cleave sugar-phosphate bonds 3' to an intact AP site, acting as an AP lyase.</text>
</comment>
<dbReference type="GO" id="GO:0005829">
    <property type="term" value="C:cytosol"/>
    <property type="evidence" value="ECO:0007669"/>
    <property type="project" value="TreeGrafter"/>
</dbReference>
<dbReference type="SMART" id="SM00483">
    <property type="entry name" value="POLXc"/>
    <property type="match status" value="1"/>
</dbReference>
<evidence type="ECO:0000256" key="2">
    <source>
        <dbReference type="ARBA" id="ARBA00004496"/>
    </source>
</evidence>
<feature type="domain" description="Helix-hairpin-helix DNA-binding motif class 1" evidence="22">
    <location>
        <begin position="58"/>
        <end position="77"/>
    </location>
</feature>
<keyword evidence="7" id="KW-0237">DNA synthesis</keyword>
<evidence type="ECO:0000256" key="8">
    <source>
        <dbReference type="ARBA" id="ARBA00022679"/>
    </source>
</evidence>
<evidence type="ECO:0000259" key="23">
    <source>
        <dbReference type="SMART" id="SM00481"/>
    </source>
</evidence>
<dbReference type="EC" id="2.7.7.7" evidence="3"/>
<keyword evidence="9" id="KW-0548">Nucleotidyltransferase</keyword>
<comment type="catalytic activity">
    <reaction evidence="18">
        <text>2'-deoxyribonucleotide-(2'-deoxyribose 5'-phosphate)-2'-deoxyribonucleotide-DNA = a 3'-end 2'-deoxyribonucleotide-(2,3-dehydro-2,3-deoxyribose 5'-phosphate)-DNA + a 5'-end 5'-phospho-2'-deoxyribonucleoside-DNA + H(+)</text>
        <dbReference type="Rhea" id="RHEA:66592"/>
        <dbReference type="Rhea" id="RHEA-COMP:13180"/>
        <dbReference type="Rhea" id="RHEA-COMP:16897"/>
        <dbReference type="Rhea" id="RHEA-COMP:17067"/>
        <dbReference type="ChEBI" id="CHEBI:15378"/>
        <dbReference type="ChEBI" id="CHEBI:136412"/>
        <dbReference type="ChEBI" id="CHEBI:157695"/>
        <dbReference type="ChEBI" id="CHEBI:167181"/>
        <dbReference type="EC" id="4.2.99.18"/>
    </reaction>
</comment>
<dbReference type="Pfam" id="PF02811">
    <property type="entry name" value="PHP"/>
    <property type="match status" value="1"/>
</dbReference>
<dbReference type="NCBIfam" id="NF006375">
    <property type="entry name" value="PRK08609.1"/>
    <property type="match status" value="1"/>
</dbReference>
<dbReference type="GO" id="GO:0003887">
    <property type="term" value="F:DNA-directed DNA polymerase activity"/>
    <property type="evidence" value="ECO:0007669"/>
    <property type="project" value="UniProtKB-KW"/>
</dbReference>
<keyword evidence="14" id="KW-0915">Sodium</keyword>
<evidence type="ECO:0000256" key="3">
    <source>
        <dbReference type="ARBA" id="ARBA00012417"/>
    </source>
</evidence>
<dbReference type="SMART" id="SM00278">
    <property type="entry name" value="HhH1"/>
    <property type="match status" value="3"/>
</dbReference>
<dbReference type="RefSeq" id="WP_161932002.1">
    <property type="nucleotide sequence ID" value="NZ_CP047901.1"/>
</dbReference>
<dbReference type="InterPro" id="IPR002008">
    <property type="entry name" value="DNA_pol_X_beta-like"/>
</dbReference>
<dbReference type="Gene3D" id="1.10.150.20">
    <property type="entry name" value="5' to 3' exonuclease, C-terminal subdomain"/>
    <property type="match status" value="1"/>
</dbReference>
<dbReference type="InterPro" id="IPR022311">
    <property type="entry name" value="PolX-like"/>
</dbReference>
<dbReference type="InterPro" id="IPR004013">
    <property type="entry name" value="PHP_dom"/>
</dbReference>
<evidence type="ECO:0000256" key="9">
    <source>
        <dbReference type="ARBA" id="ARBA00022695"/>
    </source>
</evidence>
<dbReference type="InterPro" id="IPR037160">
    <property type="entry name" value="DNA_Pol_thumb_sf"/>
</dbReference>
<evidence type="ECO:0000259" key="22">
    <source>
        <dbReference type="SMART" id="SM00278"/>
    </source>
</evidence>
<protein>
    <recommendedName>
        <fullName evidence="5">DNA polymerase beta</fullName>
        <ecNumber evidence="3">2.7.7.7</ecNumber>
        <ecNumber evidence="4">4.2.99.18</ecNumber>
    </recommendedName>
    <alternativeName>
        <fullName evidence="16">5'-deoxyribose-phosphate lyase</fullName>
    </alternativeName>
    <alternativeName>
        <fullName evidence="17">AP lyase</fullName>
    </alternativeName>
</protein>
<evidence type="ECO:0000256" key="14">
    <source>
        <dbReference type="ARBA" id="ARBA00023053"/>
    </source>
</evidence>
<name>A0A857N8E8_9BACT</name>
<dbReference type="SUPFAM" id="SSF81301">
    <property type="entry name" value="Nucleotidyltransferase"/>
    <property type="match status" value="1"/>
</dbReference>
<dbReference type="Proteomes" id="UP000463983">
    <property type="component" value="Chromosome"/>
</dbReference>
<dbReference type="Gene3D" id="3.30.210.10">
    <property type="entry name" value="DNA polymerase, thumb domain"/>
    <property type="match status" value="1"/>
</dbReference>
<keyword evidence="10" id="KW-0235">DNA replication</keyword>
<dbReference type="SUPFAM" id="SSF47802">
    <property type="entry name" value="DNA polymerase beta, N-terminal domain-like"/>
    <property type="match status" value="1"/>
</dbReference>
<dbReference type="GO" id="GO:0006281">
    <property type="term" value="P:DNA repair"/>
    <property type="evidence" value="ECO:0007669"/>
    <property type="project" value="UniProtKB-KW"/>
</dbReference>
<proteinExistence type="predicted"/>
<feature type="domain" description="Helix-hairpin-helix DNA-binding motif class 1" evidence="22">
    <location>
        <begin position="98"/>
        <end position="117"/>
    </location>
</feature>
<keyword evidence="12" id="KW-0832">Ubl conjugation</keyword>
<evidence type="ECO:0000256" key="7">
    <source>
        <dbReference type="ARBA" id="ARBA00022634"/>
    </source>
</evidence>
<dbReference type="EC" id="4.2.99.18" evidence="4"/>
<dbReference type="InterPro" id="IPR029398">
    <property type="entry name" value="PolB_thumb"/>
</dbReference>
<dbReference type="PANTHER" id="PTHR36928">
    <property type="entry name" value="PHOSPHATASE YCDX-RELATED"/>
    <property type="match status" value="1"/>
</dbReference>
<dbReference type="EMBL" id="CP047901">
    <property type="protein sequence ID" value="QHO63629.1"/>
    <property type="molecule type" value="Genomic_DNA"/>
</dbReference>
<dbReference type="PANTHER" id="PTHR36928:SF1">
    <property type="entry name" value="PHOSPHATASE YCDX-RELATED"/>
    <property type="match status" value="1"/>
</dbReference>
<sequence>MLGMKKGMSNKEVADLLEMVAAAFEIKDEDFFRVRAYKNAAASIEHLSSQLKDVWDADKLEEIPGVGPSLAQHLDELIRTGRVKHFEQEVKGLPLGMFELMKLEGVGAKTAYKLASEFDLKDEKTAIDRLRRQILAGKIKELQGFGEKTEDELLKAIGSVQSGSDRLLLPEAEAIAEEVVEYLRSSGLCEKIEVLGSLRRRAATVGDIDLAVMTDKPTELMEYLLKFKGIKKVLSTGSKTTMFIHSSGRQVDVKTQSKDRWGSMLQHYTGSKLHNIHLRKLALEKKMSLSEHGIKKGGKLFKYAGENEFYEALGLKYIPPELREDSGEIEASIKGGLPDLVELKDIKGDLHMHTNIEIETSHDMGMSSVSELLNMAESLGYEYIGLSDHNPKMKGLSESARVKVVKKRNEAIDKEIASSESSVKIFKGMEVDIRPDGRLAVSDEVLGLLDYAVVSIHASFRQSKEEATERVLRAFDHPRVKIFGHPTGRMLNKREGLDYDWERVFEECRRKRIAVEINSSPERLDLPDMLVRQAVKTGVLLVINTDAHEASSMKGMRYGVGVARRGWAEASNIINTWPYKRVEKWIES</sequence>
<organism evidence="25 26">
    <name type="scientific">Candidatus Chazhemtobacterium aquaticus</name>
    <dbReference type="NCBI Taxonomy" id="2715735"/>
    <lineage>
        <taxon>Bacteria</taxon>
        <taxon>Candidatus Chazhemtobacteraceae</taxon>
        <taxon>Candidatus Chazhemtobacterium</taxon>
    </lineage>
</organism>
<dbReference type="KEGG" id="caqa:MICH65_0648"/>
<evidence type="ECO:0000313" key="25">
    <source>
        <dbReference type="EMBL" id="QHO63629.1"/>
    </source>
</evidence>
<comment type="catalytic activity">
    <reaction evidence="19">
        <text>a 5'-end 2'-deoxyribose-2'-deoxyribonucleotide-DNA = (2E,4S)-4-hydroxypenten-2-al-5-phosphate + a 5'-end 5'-phospho-2'-deoxyribonucleoside-DNA + H(+)</text>
        <dbReference type="Rhea" id="RHEA:76255"/>
        <dbReference type="Rhea" id="RHEA-COMP:13180"/>
        <dbReference type="Rhea" id="RHEA-COMP:18657"/>
        <dbReference type="ChEBI" id="CHEBI:15378"/>
        <dbReference type="ChEBI" id="CHEBI:136412"/>
        <dbReference type="ChEBI" id="CHEBI:195194"/>
        <dbReference type="ChEBI" id="CHEBI:195195"/>
    </reaction>
</comment>
<evidence type="ECO:0000256" key="10">
    <source>
        <dbReference type="ARBA" id="ARBA00022705"/>
    </source>
</evidence>
<evidence type="ECO:0000256" key="13">
    <source>
        <dbReference type="ARBA" id="ARBA00022932"/>
    </source>
</evidence>
<dbReference type="AlphaFoldDB" id="A0A857N8E8"/>
<gene>
    <name evidence="25" type="ORF">MICH65_0648</name>
</gene>
<accession>A0A857N8E8</accession>
<evidence type="ECO:0000256" key="1">
    <source>
        <dbReference type="ARBA" id="ARBA00001946"/>
    </source>
</evidence>
<evidence type="ECO:0000256" key="5">
    <source>
        <dbReference type="ARBA" id="ARBA00020020"/>
    </source>
</evidence>
<comment type="subcellular location">
    <subcellularLocation>
        <location evidence="2">Cytoplasm</location>
    </subcellularLocation>
</comment>
<dbReference type="PRINTS" id="PR00870">
    <property type="entry name" value="DNAPOLXBETA"/>
</dbReference>
<reference evidence="26" key="1">
    <citation type="journal article" date="2020" name="Microorganisms">
        <title>Complete Genome of a Member of a New Bacterial Lineage in the Microgenomates Group Reveals an Unusual Nucleotide Composition Disparity Between Two Strands of DNA and Limited Metabolic Potential.</title>
        <authorList>
            <person name="Kadnikov V.V."/>
            <person name="Mardanov A.V."/>
            <person name="Beletsky A.V."/>
            <person name="Karnachuk O.V."/>
            <person name="Ravin N.V."/>
        </authorList>
    </citation>
    <scope>NUCLEOTIDE SEQUENCE [LARGE SCALE GENOMIC DNA]</scope>
</reference>
<evidence type="ECO:0000256" key="21">
    <source>
        <dbReference type="ARBA" id="ARBA00049244"/>
    </source>
</evidence>
<keyword evidence="26" id="KW-1185">Reference proteome</keyword>
<dbReference type="Pfam" id="PF14791">
    <property type="entry name" value="DNA_pol_B_thumb"/>
    <property type="match status" value="1"/>
</dbReference>
<dbReference type="CDD" id="cd07436">
    <property type="entry name" value="PHP_PolX"/>
    <property type="match status" value="1"/>
</dbReference>
<dbReference type="Gene3D" id="3.30.460.10">
    <property type="entry name" value="Beta Polymerase, domain 2"/>
    <property type="match status" value="1"/>
</dbReference>
<dbReference type="PIRSF" id="PIRSF005047">
    <property type="entry name" value="UCP005047_YshC"/>
    <property type="match status" value="1"/>
</dbReference>
<evidence type="ECO:0000256" key="17">
    <source>
        <dbReference type="ARBA" id="ARBA00035726"/>
    </source>
</evidence>
<dbReference type="InterPro" id="IPR003141">
    <property type="entry name" value="Pol/His_phosphatase_N"/>
</dbReference>
<dbReference type="CDD" id="cd00141">
    <property type="entry name" value="NT_POLXc"/>
    <property type="match status" value="1"/>
</dbReference>
<evidence type="ECO:0000313" key="26">
    <source>
        <dbReference type="Proteomes" id="UP000463983"/>
    </source>
</evidence>
<feature type="domain" description="Polymerase/histidinol phosphatase N-terminal" evidence="23">
    <location>
        <begin position="348"/>
        <end position="435"/>
    </location>
</feature>
<dbReference type="Pfam" id="PF14520">
    <property type="entry name" value="HHH_5"/>
    <property type="match status" value="1"/>
</dbReference>
<dbReference type="SMART" id="SM00481">
    <property type="entry name" value="POLIIIAc"/>
    <property type="match status" value="1"/>
</dbReference>
<evidence type="ECO:0000256" key="12">
    <source>
        <dbReference type="ARBA" id="ARBA00022843"/>
    </source>
</evidence>
<evidence type="ECO:0000256" key="15">
    <source>
        <dbReference type="ARBA" id="ARBA00023204"/>
    </source>
</evidence>
<dbReference type="Pfam" id="PF14716">
    <property type="entry name" value="HHH_8"/>
    <property type="match status" value="1"/>
</dbReference>
<dbReference type="GO" id="GO:0042578">
    <property type="term" value="F:phosphoric ester hydrolase activity"/>
    <property type="evidence" value="ECO:0007669"/>
    <property type="project" value="TreeGrafter"/>
</dbReference>
<evidence type="ECO:0000256" key="16">
    <source>
        <dbReference type="ARBA" id="ARBA00035717"/>
    </source>
</evidence>
<comment type="cofactor">
    <cofactor evidence="1">
        <name>Mg(2+)</name>
        <dbReference type="ChEBI" id="CHEBI:18420"/>
    </cofactor>
</comment>
<dbReference type="Gene3D" id="1.10.150.110">
    <property type="entry name" value="DNA polymerase beta, N-terminal domain-like"/>
    <property type="match status" value="1"/>
</dbReference>
<dbReference type="SUPFAM" id="SSF89550">
    <property type="entry name" value="PHP domain-like"/>
    <property type="match status" value="1"/>
</dbReference>
<keyword evidence="6" id="KW-0488">Methylation</keyword>
<dbReference type="GO" id="GO:0008270">
    <property type="term" value="F:zinc ion binding"/>
    <property type="evidence" value="ECO:0007669"/>
    <property type="project" value="TreeGrafter"/>
</dbReference>
<dbReference type="InterPro" id="IPR050243">
    <property type="entry name" value="PHP_phosphatase"/>
</dbReference>
<evidence type="ECO:0000256" key="18">
    <source>
        <dbReference type="ARBA" id="ARBA00044632"/>
    </source>
</evidence>
<evidence type="ECO:0000256" key="19">
    <source>
        <dbReference type="ARBA" id="ARBA00044678"/>
    </source>
</evidence>
<dbReference type="InterPro" id="IPR003583">
    <property type="entry name" value="Hlx-hairpin-Hlx_DNA-bd_motif"/>
</dbReference>
<dbReference type="InterPro" id="IPR002054">
    <property type="entry name" value="DNA-dir_DNA_pol_X"/>
</dbReference>
<comment type="catalytic activity">
    <reaction evidence="21">
        <text>DNA(n) + a 2'-deoxyribonucleoside 5'-triphosphate = DNA(n+1) + diphosphate</text>
        <dbReference type="Rhea" id="RHEA:22508"/>
        <dbReference type="Rhea" id="RHEA-COMP:17339"/>
        <dbReference type="Rhea" id="RHEA-COMP:17340"/>
        <dbReference type="ChEBI" id="CHEBI:33019"/>
        <dbReference type="ChEBI" id="CHEBI:61560"/>
        <dbReference type="ChEBI" id="CHEBI:173112"/>
        <dbReference type="EC" id="2.7.7.7"/>
    </reaction>
</comment>
<keyword evidence="11" id="KW-0227">DNA damage</keyword>
<feature type="domain" description="DNA-directed DNA polymerase X" evidence="24">
    <location>
        <begin position="8"/>
        <end position="324"/>
    </location>
</feature>
<dbReference type="InterPro" id="IPR047967">
    <property type="entry name" value="PolX_PHP"/>
</dbReference>
<keyword evidence="15" id="KW-0234">DNA repair</keyword>
<dbReference type="InterPro" id="IPR027421">
    <property type="entry name" value="DNA_pol_lamdba_lyase_dom_sf"/>
</dbReference>
<dbReference type="GO" id="GO:0003677">
    <property type="term" value="F:DNA binding"/>
    <property type="evidence" value="ECO:0007669"/>
    <property type="project" value="InterPro"/>
</dbReference>
<evidence type="ECO:0000259" key="24">
    <source>
        <dbReference type="SMART" id="SM00483"/>
    </source>
</evidence>
<dbReference type="InterPro" id="IPR010996">
    <property type="entry name" value="HHH_MUS81"/>
</dbReference>
<keyword evidence="8" id="KW-0808">Transferase</keyword>
<dbReference type="InterPro" id="IPR016195">
    <property type="entry name" value="Pol/histidinol_Pase-like"/>
</dbReference>
<dbReference type="GO" id="GO:0140078">
    <property type="term" value="F:class I DNA-(apurinic or apyrimidinic site) endonuclease activity"/>
    <property type="evidence" value="ECO:0007669"/>
    <property type="project" value="UniProtKB-EC"/>
</dbReference>